<dbReference type="Proteomes" id="UP000199152">
    <property type="component" value="Unassembled WGS sequence"/>
</dbReference>
<dbReference type="Gene3D" id="3.90.850.10">
    <property type="entry name" value="Fumarylacetoacetase-like, C-terminal domain"/>
    <property type="match status" value="1"/>
</dbReference>
<sequence>MRWVTYRSAAAGGERVGLVEDGQIHGLRAPDRLLDLLGDDGERMAGAAEEARRDPLEVVDLDEAVLRAPVPVPPSIRDFMAFEAHVRNARKSMDADLDPEWYHDPVFYFTNPAAVLGSGDDVPISPGCTWFDYELELGVVVGRGGADLDPAEAEEHIAGYFIFCDWSARDLQLKEMRQGLGPAKGKDGASTLGPMLVTPDELAPHRKGNGFDLQAGVTVNGRTYTKTTLGEQYWSFGEMLAYASRGTRLVPGDVIGSGTVGTGCILELSVLHGIEEYPWLRPGDEVVLSVELLGDLRARIVEGAPLRPLR</sequence>
<dbReference type="PANTHER" id="PTHR43211:SF1">
    <property type="entry name" value="BLL6422 PROTEIN"/>
    <property type="match status" value="1"/>
</dbReference>
<reference evidence="2 3" key="1">
    <citation type="submission" date="2016-10" db="EMBL/GenBank/DDBJ databases">
        <authorList>
            <person name="de Groot N.N."/>
        </authorList>
    </citation>
    <scope>NUCLEOTIDE SEQUENCE [LARGE SCALE GENOMIC DNA]</scope>
    <source>
        <strain evidence="2 3">DSM 45317</strain>
    </source>
</reference>
<organism evidence="2 3">
    <name type="scientific">Geodermatophilus ruber</name>
    <dbReference type="NCBI Taxonomy" id="504800"/>
    <lineage>
        <taxon>Bacteria</taxon>
        <taxon>Bacillati</taxon>
        <taxon>Actinomycetota</taxon>
        <taxon>Actinomycetes</taxon>
        <taxon>Geodermatophilales</taxon>
        <taxon>Geodermatophilaceae</taxon>
        <taxon>Geodermatophilus</taxon>
    </lineage>
</organism>
<name>A0A1I4BZX6_9ACTN</name>
<dbReference type="AlphaFoldDB" id="A0A1I4BZX6"/>
<evidence type="ECO:0000259" key="1">
    <source>
        <dbReference type="Pfam" id="PF01557"/>
    </source>
</evidence>
<protein>
    <submittedName>
        <fullName evidence="2">2-keto-4-pentenoate hydratase/2-oxohepta-3-ene-1,7-dioic acid hydratase (Catechol pathway)</fullName>
    </submittedName>
</protein>
<dbReference type="STRING" id="504800.SAMN04488085_103247"/>
<evidence type="ECO:0000313" key="3">
    <source>
        <dbReference type="Proteomes" id="UP000199152"/>
    </source>
</evidence>
<dbReference type="EMBL" id="FOSW01000003">
    <property type="protein sequence ID" value="SFK73461.1"/>
    <property type="molecule type" value="Genomic_DNA"/>
</dbReference>
<dbReference type="GO" id="GO:0003824">
    <property type="term" value="F:catalytic activity"/>
    <property type="evidence" value="ECO:0007669"/>
    <property type="project" value="InterPro"/>
</dbReference>
<keyword evidence="3" id="KW-1185">Reference proteome</keyword>
<dbReference type="InterPro" id="IPR036663">
    <property type="entry name" value="Fumarylacetoacetase_C_sf"/>
</dbReference>
<evidence type="ECO:0000313" key="2">
    <source>
        <dbReference type="EMBL" id="SFK73461.1"/>
    </source>
</evidence>
<accession>A0A1I4BZX6</accession>
<dbReference type="PANTHER" id="PTHR43211">
    <property type="entry name" value="FUMARYLACETOACETATE HYDROLASE"/>
    <property type="match status" value="1"/>
</dbReference>
<feature type="domain" description="Fumarylacetoacetase-like C-terminal" evidence="1">
    <location>
        <begin position="77"/>
        <end position="301"/>
    </location>
</feature>
<dbReference type="OrthoDB" id="2273115at2"/>
<dbReference type="Pfam" id="PF01557">
    <property type="entry name" value="FAA_hydrolase"/>
    <property type="match status" value="1"/>
</dbReference>
<dbReference type="SUPFAM" id="SSF56529">
    <property type="entry name" value="FAH"/>
    <property type="match status" value="1"/>
</dbReference>
<dbReference type="RefSeq" id="WP_091322437.1">
    <property type="nucleotide sequence ID" value="NZ_FOSW01000003.1"/>
</dbReference>
<dbReference type="InParanoid" id="A0A1I4BZX6"/>
<dbReference type="InterPro" id="IPR011234">
    <property type="entry name" value="Fumarylacetoacetase-like_C"/>
</dbReference>
<proteinExistence type="predicted"/>
<gene>
    <name evidence="2" type="ORF">SAMN04488085_103247</name>
</gene>